<dbReference type="PANTHER" id="PTHR11669:SF20">
    <property type="entry name" value="REPLICATION FACTOR C SUBUNIT 4"/>
    <property type="match status" value="1"/>
</dbReference>
<comment type="caution">
    <text evidence="4">The sequence shown here is derived from an EMBL/GenBank/DDBJ whole genome shotgun (WGS) entry which is preliminary data.</text>
</comment>
<dbReference type="GO" id="GO:0005663">
    <property type="term" value="C:DNA replication factor C complex"/>
    <property type="evidence" value="ECO:0007669"/>
    <property type="project" value="TreeGrafter"/>
</dbReference>
<dbReference type="Gene3D" id="1.10.8.60">
    <property type="match status" value="1"/>
</dbReference>
<keyword evidence="1" id="KW-0235">DNA replication</keyword>
<name>A0A0R0M0J0_9MICR</name>
<dbReference type="Gene3D" id="3.40.50.300">
    <property type="entry name" value="P-loop containing nucleotide triphosphate hydrolases"/>
    <property type="match status" value="1"/>
</dbReference>
<dbReference type="VEuPathDB" id="MicrosporidiaDB:M153_3100013481"/>
<evidence type="ECO:0000256" key="1">
    <source>
        <dbReference type="ARBA" id="ARBA00022705"/>
    </source>
</evidence>
<dbReference type="GO" id="GO:0005524">
    <property type="term" value="F:ATP binding"/>
    <property type="evidence" value="ECO:0007669"/>
    <property type="project" value="UniProtKB-KW"/>
</dbReference>
<reference evidence="4 5" key="1">
    <citation type="submission" date="2015-07" db="EMBL/GenBank/DDBJ databases">
        <title>The genome of Pseudoloma neurophilia, a relevant intracellular parasite of the zebrafish.</title>
        <authorList>
            <person name="Ndikumana S."/>
            <person name="Pelin A."/>
            <person name="Sanders J."/>
            <person name="Corradi N."/>
        </authorList>
    </citation>
    <scope>NUCLEOTIDE SEQUENCE [LARGE SCALE GENOMIC DNA]</scope>
    <source>
        <strain evidence="4 5">MK1</strain>
    </source>
</reference>
<dbReference type="GO" id="GO:0006261">
    <property type="term" value="P:DNA-templated DNA replication"/>
    <property type="evidence" value="ECO:0007669"/>
    <property type="project" value="TreeGrafter"/>
</dbReference>
<accession>A0A0R0M0J0</accession>
<dbReference type="EMBL" id="LGUB01000006">
    <property type="protein sequence ID" value="KRH95094.1"/>
    <property type="molecule type" value="Genomic_DNA"/>
</dbReference>
<keyword evidence="5" id="KW-1185">Reference proteome</keyword>
<dbReference type="PANTHER" id="PTHR11669">
    <property type="entry name" value="REPLICATION FACTOR C / DNA POLYMERASE III GAMMA-TAU SUBUNIT"/>
    <property type="match status" value="1"/>
</dbReference>
<dbReference type="CDD" id="cd00009">
    <property type="entry name" value="AAA"/>
    <property type="match status" value="1"/>
</dbReference>
<keyword evidence="2" id="KW-0547">Nucleotide-binding</keyword>
<sequence>MLWSEKYRPKFKIEPPRHNLLLHGPAGTGKTTYALQLSPDLELNASNHRGIDTIRNLPTNKYIFLDECDYLTADAQNCLRRIMEKGRFILCANYLSKLSLPIRSRAQVIKFNKDRMKKHLEEVIIKEKLVVDQELLWKECDMDIRRCLNVLQSYKTLARFDLQQYDISISDEEIFDESTKIKTTSQMSGSIKTSNVFLLNYLLCHVPQNLIYRFLTLKIEQVDEFITDFINSAYVVTKFIITLSDLIIMDHCEILFDEISRTKNDKTVNSGSILLDSSKKTSLAYLLSQVEEFVNQGVDSEIVLFVLASGWCRIMDQ</sequence>
<evidence type="ECO:0000313" key="4">
    <source>
        <dbReference type="EMBL" id="KRH95094.1"/>
    </source>
</evidence>
<proteinExistence type="predicted"/>
<protein>
    <submittedName>
        <fullName evidence="4">Dna replication factor c small subunit</fullName>
    </submittedName>
</protein>
<dbReference type="GO" id="GO:0006281">
    <property type="term" value="P:DNA repair"/>
    <property type="evidence" value="ECO:0007669"/>
    <property type="project" value="TreeGrafter"/>
</dbReference>
<dbReference type="SUPFAM" id="SSF52540">
    <property type="entry name" value="P-loop containing nucleoside triphosphate hydrolases"/>
    <property type="match status" value="1"/>
</dbReference>
<dbReference type="AlphaFoldDB" id="A0A0R0M0J0"/>
<dbReference type="InterPro" id="IPR050238">
    <property type="entry name" value="DNA_Rep/Repair_Clamp_Loader"/>
</dbReference>
<organism evidence="4 5">
    <name type="scientific">Pseudoloma neurophilia</name>
    <dbReference type="NCBI Taxonomy" id="146866"/>
    <lineage>
        <taxon>Eukaryota</taxon>
        <taxon>Fungi</taxon>
        <taxon>Fungi incertae sedis</taxon>
        <taxon>Microsporidia</taxon>
        <taxon>Pseudoloma</taxon>
    </lineage>
</organism>
<dbReference type="InterPro" id="IPR027417">
    <property type="entry name" value="P-loop_NTPase"/>
</dbReference>
<evidence type="ECO:0000256" key="3">
    <source>
        <dbReference type="ARBA" id="ARBA00022840"/>
    </source>
</evidence>
<dbReference type="Proteomes" id="UP000051530">
    <property type="component" value="Unassembled WGS sequence"/>
</dbReference>
<keyword evidence="3" id="KW-0067">ATP-binding</keyword>
<dbReference type="OrthoDB" id="4199794at2759"/>
<gene>
    <name evidence="4" type="ORF">M153_3100013481</name>
</gene>
<dbReference type="GO" id="GO:0003689">
    <property type="term" value="F:DNA clamp loader activity"/>
    <property type="evidence" value="ECO:0007669"/>
    <property type="project" value="TreeGrafter"/>
</dbReference>
<evidence type="ECO:0000256" key="2">
    <source>
        <dbReference type="ARBA" id="ARBA00022741"/>
    </source>
</evidence>
<evidence type="ECO:0000313" key="5">
    <source>
        <dbReference type="Proteomes" id="UP000051530"/>
    </source>
</evidence>